<dbReference type="AlphaFoldDB" id="A0AA51X9B1"/>
<feature type="domain" description="DNA mismatch repair protein S5" evidence="7">
    <location>
        <begin position="216"/>
        <end position="334"/>
    </location>
</feature>
<dbReference type="FunFam" id="3.30.565.10:FF:000003">
    <property type="entry name" value="DNA mismatch repair endonuclease MutL"/>
    <property type="match status" value="1"/>
</dbReference>
<keyword evidence="8" id="KW-0255">Endonuclease</keyword>
<name>A0AA51X9B1_9GAMM</name>
<dbReference type="InterPro" id="IPR020667">
    <property type="entry name" value="DNA_mismatch_repair_MutL"/>
</dbReference>
<evidence type="ECO:0000256" key="1">
    <source>
        <dbReference type="ARBA" id="ARBA00006082"/>
    </source>
</evidence>
<dbReference type="GO" id="GO:0032300">
    <property type="term" value="C:mismatch repair complex"/>
    <property type="evidence" value="ECO:0007669"/>
    <property type="project" value="InterPro"/>
</dbReference>
<feature type="compositionally biased region" description="Polar residues" evidence="6">
    <location>
        <begin position="360"/>
        <end position="371"/>
    </location>
</feature>
<dbReference type="CDD" id="cd16926">
    <property type="entry name" value="HATPase_MutL-MLH-PMS-like"/>
    <property type="match status" value="1"/>
</dbReference>
<feature type="compositionally biased region" description="Low complexity" evidence="6">
    <location>
        <begin position="372"/>
        <end position="383"/>
    </location>
</feature>
<dbReference type="RefSeq" id="WP_309204219.1">
    <property type="nucleotide sequence ID" value="NZ_CP133548.1"/>
</dbReference>
<dbReference type="InterPro" id="IPR014790">
    <property type="entry name" value="MutL_C"/>
</dbReference>
<keyword evidence="8" id="KW-0540">Nuclease</keyword>
<protein>
    <recommendedName>
        <fullName evidence="2 5">DNA mismatch repair protein MutL</fullName>
    </recommendedName>
</protein>
<dbReference type="Pfam" id="PF08676">
    <property type="entry name" value="MutL_C"/>
    <property type="match status" value="1"/>
</dbReference>
<keyword evidence="3 5" id="KW-0227">DNA damage</keyword>
<organism evidence="8 9">
    <name type="scientific">Pleionea litopenaei</name>
    <dbReference type="NCBI Taxonomy" id="3070815"/>
    <lineage>
        <taxon>Bacteria</taxon>
        <taxon>Pseudomonadati</taxon>
        <taxon>Pseudomonadota</taxon>
        <taxon>Gammaproteobacteria</taxon>
        <taxon>Oceanospirillales</taxon>
        <taxon>Pleioneaceae</taxon>
        <taxon>Pleionea</taxon>
    </lineage>
</organism>
<evidence type="ECO:0000313" key="9">
    <source>
        <dbReference type="Proteomes" id="UP001239782"/>
    </source>
</evidence>
<proteinExistence type="inferred from homology"/>
<dbReference type="GO" id="GO:0140664">
    <property type="term" value="F:ATP-dependent DNA damage sensor activity"/>
    <property type="evidence" value="ECO:0007669"/>
    <property type="project" value="InterPro"/>
</dbReference>
<dbReference type="SUPFAM" id="SSF54211">
    <property type="entry name" value="Ribosomal protein S5 domain 2-like"/>
    <property type="match status" value="1"/>
</dbReference>
<dbReference type="GO" id="GO:0006298">
    <property type="term" value="P:mismatch repair"/>
    <property type="evidence" value="ECO:0007669"/>
    <property type="project" value="UniProtKB-UniRule"/>
</dbReference>
<dbReference type="InterPro" id="IPR013507">
    <property type="entry name" value="DNA_mismatch_S5_2-like"/>
</dbReference>
<dbReference type="GO" id="GO:0030983">
    <property type="term" value="F:mismatched DNA binding"/>
    <property type="evidence" value="ECO:0007669"/>
    <property type="project" value="InterPro"/>
</dbReference>
<dbReference type="InterPro" id="IPR036890">
    <property type="entry name" value="HATPase_C_sf"/>
</dbReference>
<dbReference type="InterPro" id="IPR020568">
    <property type="entry name" value="Ribosomal_Su5_D2-typ_SF"/>
</dbReference>
<dbReference type="Pfam" id="PF13589">
    <property type="entry name" value="HATPase_c_3"/>
    <property type="match status" value="1"/>
</dbReference>
<dbReference type="NCBIfam" id="TIGR00585">
    <property type="entry name" value="mutl"/>
    <property type="match status" value="1"/>
</dbReference>
<reference evidence="8 9" key="1">
    <citation type="submission" date="2023-08" db="EMBL/GenBank/DDBJ databases">
        <title>Pleionea litopenaei sp. nov., isolated from stomach of juvenile Litopenaeus vannamei.</title>
        <authorList>
            <person name="Rho A.M."/>
            <person name="Hwang C.Y."/>
        </authorList>
    </citation>
    <scope>NUCLEOTIDE SEQUENCE [LARGE SCALE GENOMIC DNA]</scope>
    <source>
        <strain evidence="8 9">HL-JVS1</strain>
    </source>
</reference>
<keyword evidence="4 5" id="KW-0234">DNA repair</keyword>
<dbReference type="GO" id="GO:0005524">
    <property type="term" value="F:ATP binding"/>
    <property type="evidence" value="ECO:0007669"/>
    <property type="project" value="InterPro"/>
</dbReference>
<dbReference type="HAMAP" id="MF_00149">
    <property type="entry name" value="DNA_mis_repair"/>
    <property type="match status" value="1"/>
</dbReference>
<gene>
    <name evidence="5 8" type="primary">mutL</name>
    <name evidence="8" type="ORF">Q9312_08755</name>
</gene>
<feature type="region of interest" description="Disordered" evidence="6">
    <location>
        <begin position="422"/>
        <end position="448"/>
    </location>
</feature>
<accession>A0AA51X9B1</accession>
<dbReference type="PANTHER" id="PTHR10073">
    <property type="entry name" value="DNA MISMATCH REPAIR PROTEIN MLH, PMS, MUTL"/>
    <property type="match status" value="1"/>
</dbReference>
<dbReference type="InterPro" id="IPR038973">
    <property type="entry name" value="MutL/Mlh/Pms-like"/>
</dbReference>
<dbReference type="SMART" id="SM01340">
    <property type="entry name" value="DNA_mis_repair"/>
    <property type="match status" value="1"/>
</dbReference>
<dbReference type="SUPFAM" id="SSF55874">
    <property type="entry name" value="ATPase domain of HSP90 chaperone/DNA topoisomerase II/histidine kinase"/>
    <property type="match status" value="1"/>
</dbReference>
<dbReference type="Proteomes" id="UP001239782">
    <property type="component" value="Chromosome"/>
</dbReference>
<keyword evidence="8" id="KW-0378">Hydrolase</keyword>
<dbReference type="Gene3D" id="3.30.565.10">
    <property type="entry name" value="Histidine kinase-like ATPase, C-terminal domain"/>
    <property type="match status" value="1"/>
</dbReference>
<dbReference type="CDD" id="cd03482">
    <property type="entry name" value="MutL_Trans_MutL"/>
    <property type="match status" value="1"/>
</dbReference>
<dbReference type="GO" id="GO:0004519">
    <property type="term" value="F:endonuclease activity"/>
    <property type="evidence" value="ECO:0007669"/>
    <property type="project" value="UniProtKB-KW"/>
</dbReference>
<dbReference type="Pfam" id="PF01119">
    <property type="entry name" value="DNA_mis_repair"/>
    <property type="match status" value="1"/>
</dbReference>
<dbReference type="InterPro" id="IPR037198">
    <property type="entry name" value="MutL_C_sf"/>
</dbReference>
<evidence type="ECO:0000256" key="2">
    <source>
        <dbReference type="ARBA" id="ARBA00021975"/>
    </source>
</evidence>
<evidence type="ECO:0000256" key="6">
    <source>
        <dbReference type="SAM" id="MobiDB-lite"/>
    </source>
</evidence>
<dbReference type="SUPFAM" id="SSF118116">
    <property type="entry name" value="DNA mismatch repair protein MutL"/>
    <property type="match status" value="1"/>
</dbReference>
<evidence type="ECO:0000259" key="7">
    <source>
        <dbReference type="SMART" id="SM01340"/>
    </source>
</evidence>
<dbReference type="PROSITE" id="PS00058">
    <property type="entry name" value="DNA_MISMATCH_REPAIR_1"/>
    <property type="match status" value="1"/>
</dbReference>
<dbReference type="InterPro" id="IPR014721">
    <property type="entry name" value="Ribsml_uS5_D2-typ_fold_subgr"/>
</dbReference>
<dbReference type="KEGG" id="plei:Q9312_08755"/>
<feature type="region of interest" description="Disordered" evidence="6">
    <location>
        <begin position="354"/>
        <end position="407"/>
    </location>
</feature>
<feature type="compositionally biased region" description="Low complexity" evidence="6">
    <location>
        <begin position="391"/>
        <end position="407"/>
    </location>
</feature>
<dbReference type="EMBL" id="CP133548">
    <property type="protein sequence ID" value="WMS88990.1"/>
    <property type="molecule type" value="Genomic_DNA"/>
</dbReference>
<dbReference type="GO" id="GO:0016887">
    <property type="term" value="F:ATP hydrolysis activity"/>
    <property type="evidence" value="ECO:0007669"/>
    <property type="project" value="InterPro"/>
</dbReference>
<comment type="similarity">
    <text evidence="1 5">Belongs to the DNA mismatch repair MutL/HexB family.</text>
</comment>
<dbReference type="PANTHER" id="PTHR10073:SF12">
    <property type="entry name" value="DNA MISMATCH REPAIR PROTEIN MLH1"/>
    <property type="match status" value="1"/>
</dbReference>
<keyword evidence="9" id="KW-1185">Reference proteome</keyword>
<sequence>MTKQTSERIHQLDNQLANQIAAGEVVERPASVVKELLENSVDAEATRIDIDIERGGARLIRIVDNGRGIHKDDLPLALSRHATSKIRSFDDLCAVASMGFRGEALASIASVSRLLLRSRQEGQDIGWQAVTEGRDMAVKVSPAAAVVGTCIEVADLFFNTPARRKFLRTEKTEFTHIEDVVKRVALANPDVALVLKHNGKVVRRFPAATNNPEVKLKAVCGSAFCKAAIAFSGELEQLKIYGWLASPNYHRSESDTQFIFINQRPVKDRLLSHAIRQSYSGLIPTGRFASYVIYIDCPPSEVDVNVHPTKHEVRFRNPRFVHDFLVKLLQQCLASEATLFDSSVAASSANEAPSVPSEANALSQQATWTENSGGSAIDASAADSPRHYRSSSRSSSQSSYQPNYRPSPAVVQASRSVYASAQQASNPLPSAHRQPHSEENDRQIGNQSAKVISTNQGEALWLGRYWIDRSSAQLLLVDVWGAYIEYLAQQLSHTSIPTKPLLIPQVFAVQSTDWIEQAELYSSLVQLGIELSPAGEQQLMLRKLPELPINLPVTWWVQGLTTMLMSTVVPELSLEQVRQRLLDALLKIEPSEQAAVFDGLVDWGRQALTRGEISSQHILSISSDVVAKRLGSQL</sequence>
<dbReference type="InterPro" id="IPR002099">
    <property type="entry name" value="MutL/Mlh/PMS"/>
</dbReference>
<evidence type="ECO:0000256" key="5">
    <source>
        <dbReference type="HAMAP-Rule" id="MF_00149"/>
    </source>
</evidence>
<dbReference type="InterPro" id="IPR014762">
    <property type="entry name" value="DNA_mismatch_repair_CS"/>
</dbReference>
<evidence type="ECO:0000313" key="8">
    <source>
        <dbReference type="EMBL" id="WMS88990.1"/>
    </source>
</evidence>
<dbReference type="Gene3D" id="3.30.230.10">
    <property type="match status" value="1"/>
</dbReference>
<evidence type="ECO:0000256" key="4">
    <source>
        <dbReference type="ARBA" id="ARBA00023204"/>
    </source>
</evidence>
<evidence type="ECO:0000256" key="3">
    <source>
        <dbReference type="ARBA" id="ARBA00022763"/>
    </source>
</evidence>
<comment type="function">
    <text evidence="5">This protein is involved in the repair of mismatches in DNA. It is required for dam-dependent methyl-directed DNA mismatch repair. May act as a 'molecular matchmaker', a protein that promotes the formation of a stable complex between two or more DNA-binding proteins in an ATP-dependent manner without itself being part of a final effector complex.</text>
</comment>